<feature type="domain" description="Integral membrane bound transporter" evidence="6">
    <location>
        <begin position="366"/>
        <end position="483"/>
    </location>
</feature>
<gene>
    <name evidence="7" type="ORF">IAA42_07290</name>
</gene>
<dbReference type="Proteomes" id="UP000824133">
    <property type="component" value="Unassembled WGS sequence"/>
</dbReference>
<comment type="subcellular location">
    <subcellularLocation>
        <location evidence="1">Membrane</location>
        <topology evidence="1">Multi-pass membrane protein</topology>
    </subcellularLocation>
</comment>
<dbReference type="InterPro" id="IPR049453">
    <property type="entry name" value="Memb_transporter_dom"/>
</dbReference>
<dbReference type="Pfam" id="PF13515">
    <property type="entry name" value="FUSC_2"/>
    <property type="match status" value="1"/>
</dbReference>
<evidence type="ECO:0000313" key="7">
    <source>
        <dbReference type="EMBL" id="HIY80220.1"/>
    </source>
</evidence>
<evidence type="ECO:0000256" key="1">
    <source>
        <dbReference type="ARBA" id="ARBA00004141"/>
    </source>
</evidence>
<feature type="transmembrane region" description="Helical" evidence="5">
    <location>
        <begin position="442"/>
        <end position="461"/>
    </location>
</feature>
<feature type="transmembrane region" description="Helical" evidence="5">
    <location>
        <begin position="69"/>
        <end position="102"/>
    </location>
</feature>
<keyword evidence="3 5" id="KW-1133">Transmembrane helix</keyword>
<feature type="transmembrane region" description="Helical" evidence="5">
    <location>
        <begin position="139"/>
        <end position="159"/>
    </location>
</feature>
<evidence type="ECO:0000256" key="5">
    <source>
        <dbReference type="SAM" id="Phobius"/>
    </source>
</evidence>
<feature type="transmembrane region" description="Helical" evidence="5">
    <location>
        <begin position="468"/>
        <end position="489"/>
    </location>
</feature>
<evidence type="ECO:0000256" key="2">
    <source>
        <dbReference type="ARBA" id="ARBA00022692"/>
    </source>
</evidence>
<dbReference type="GO" id="GO:0016020">
    <property type="term" value="C:membrane"/>
    <property type="evidence" value="ECO:0007669"/>
    <property type="project" value="UniProtKB-SubCell"/>
</dbReference>
<evidence type="ECO:0000259" key="6">
    <source>
        <dbReference type="Pfam" id="PF13515"/>
    </source>
</evidence>
<protein>
    <submittedName>
        <fullName evidence="7">FUSC family protein</fullName>
    </submittedName>
</protein>
<dbReference type="EMBL" id="DXCP01000054">
    <property type="protein sequence ID" value="HIY80220.1"/>
    <property type="molecule type" value="Genomic_DNA"/>
</dbReference>
<feature type="transmembrane region" description="Helical" evidence="5">
    <location>
        <begin position="403"/>
        <end position="436"/>
    </location>
</feature>
<keyword evidence="4 5" id="KW-0472">Membrane</keyword>
<evidence type="ECO:0000313" key="8">
    <source>
        <dbReference type="Proteomes" id="UP000824133"/>
    </source>
</evidence>
<name>A0A9D2CI31_9ACTN</name>
<reference evidence="7" key="1">
    <citation type="journal article" date="2021" name="PeerJ">
        <title>Extensive microbial diversity within the chicken gut microbiome revealed by metagenomics and culture.</title>
        <authorList>
            <person name="Gilroy R."/>
            <person name="Ravi A."/>
            <person name="Getino M."/>
            <person name="Pursley I."/>
            <person name="Horton D.L."/>
            <person name="Alikhan N.F."/>
            <person name="Baker D."/>
            <person name="Gharbi K."/>
            <person name="Hall N."/>
            <person name="Watson M."/>
            <person name="Adriaenssens E.M."/>
            <person name="Foster-Nyarko E."/>
            <person name="Jarju S."/>
            <person name="Secka A."/>
            <person name="Antonio M."/>
            <person name="Oren A."/>
            <person name="Chaudhuri R.R."/>
            <person name="La Ragione R."/>
            <person name="Hildebrand F."/>
            <person name="Pallen M.J."/>
        </authorList>
    </citation>
    <scope>NUCLEOTIDE SEQUENCE</scope>
    <source>
        <strain evidence="7">ChiHjej10B9-743</strain>
    </source>
</reference>
<sequence length="676" mass="75251">MTREKIIRWTCDRRAQLVGTLPVIAFFIALFWIVQLGFGDRYLLAVSPFTTLFETRLTKYNPPSQYARFFLVSALALVGARVAVANVALCVAVNLAMPFALVFMRSSQLNPRRYFPYTMLFAFLQLRPGNLVASFATQAAVLAACCVTLSVGLLAAGALRHRGRQARARLHECVRRLADDLARAAEQGIDEPLRAELLALRREFAALAYSAREDSTAPPRTVNLLDMMATLAQRTAYLTGNFDWSDRHRADHAALLGELADLTRELDAVVDANAGTARRAVLANRTRTLLERLEADEPRFRIFCRSYLNMLLLILRTADDPQQRVWHMSAAHAARTALFRKRPTLDSFEMRFSVRCGVVLAVSCSANLLLPVDHLYWYVLHAYLLLQPFPDESSRRMRTRMAGTALGCVFVHAVALLNLGWAGIMVLGMVLVAPLYAATPGTVTSAFFATAYAVTMASVSVDDGYATLMRLGSLVLAVVTVALVNRLVLPTSDRRLFSADVRQLFAMVRQSWGLVRTTLDERVDTIVSSERLLHFQMVHTQANALLDAISAAGEKNAEIAEVTRYRDAADRMLFCLWEIGCELEQLELLVRLGAVGADERALFERIVGLAESRCDPERFGTGVDEAEVLVMGIRSEDVRYVLQQYVDRAGELRLAVDDARGALVERPSYLDEVRHA</sequence>
<feature type="transmembrane region" description="Helical" evidence="5">
    <location>
        <begin position="21"/>
        <end position="38"/>
    </location>
</feature>
<evidence type="ECO:0000256" key="4">
    <source>
        <dbReference type="ARBA" id="ARBA00023136"/>
    </source>
</evidence>
<evidence type="ECO:0000256" key="3">
    <source>
        <dbReference type="ARBA" id="ARBA00022989"/>
    </source>
</evidence>
<keyword evidence="2 5" id="KW-0812">Transmembrane</keyword>
<dbReference type="AlphaFoldDB" id="A0A9D2CI31"/>
<proteinExistence type="predicted"/>
<organism evidence="7 8">
    <name type="scientific">Candidatus Olsenella excrementavium</name>
    <dbReference type="NCBI Taxonomy" id="2838709"/>
    <lineage>
        <taxon>Bacteria</taxon>
        <taxon>Bacillati</taxon>
        <taxon>Actinomycetota</taxon>
        <taxon>Coriobacteriia</taxon>
        <taxon>Coriobacteriales</taxon>
        <taxon>Atopobiaceae</taxon>
        <taxon>Olsenella</taxon>
    </lineage>
</organism>
<comment type="caution">
    <text evidence="7">The sequence shown here is derived from an EMBL/GenBank/DDBJ whole genome shotgun (WGS) entry which is preliminary data.</text>
</comment>
<reference evidence="7" key="2">
    <citation type="submission" date="2021-04" db="EMBL/GenBank/DDBJ databases">
        <authorList>
            <person name="Gilroy R."/>
        </authorList>
    </citation>
    <scope>NUCLEOTIDE SEQUENCE</scope>
    <source>
        <strain evidence="7">ChiHjej10B9-743</strain>
    </source>
</reference>
<accession>A0A9D2CI31</accession>